<gene>
    <name evidence="1" type="ORF">CGOC_LOCUS8412</name>
</gene>
<dbReference type="EMBL" id="UYRV01030827">
    <property type="protein sequence ID" value="VDK85186.1"/>
    <property type="molecule type" value="Genomic_DNA"/>
</dbReference>
<keyword evidence="2" id="KW-1185">Reference proteome</keyword>
<evidence type="ECO:0000313" key="2">
    <source>
        <dbReference type="Proteomes" id="UP000271889"/>
    </source>
</evidence>
<dbReference type="AlphaFoldDB" id="A0A3P6TAK5"/>
<sequence>MVNARSIQTQTIVVADGSQVAEAELVFYVFDGNLDQRVGKCKRFPDPVSLISKLPEVPGALHEDKLAPHVIMKGHHELMKRIADVGTGQNNGGAAQSQRYDYDWNF</sequence>
<dbReference type="Proteomes" id="UP000271889">
    <property type="component" value="Unassembled WGS sequence"/>
</dbReference>
<reference evidence="1 2" key="1">
    <citation type="submission" date="2018-11" db="EMBL/GenBank/DDBJ databases">
        <authorList>
            <consortium name="Pathogen Informatics"/>
        </authorList>
    </citation>
    <scope>NUCLEOTIDE SEQUENCE [LARGE SCALE GENOMIC DNA]</scope>
</reference>
<accession>A0A3P6TAK5</accession>
<protein>
    <submittedName>
        <fullName evidence="1">Uncharacterized protein</fullName>
    </submittedName>
</protein>
<proteinExistence type="predicted"/>
<evidence type="ECO:0000313" key="1">
    <source>
        <dbReference type="EMBL" id="VDK85186.1"/>
    </source>
</evidence>
<name>A0A3P6TAK5_CYLGO</name>
<organism evidence="1 2">
    <name type="scientific">Cylicostephanus goldi</name>
    <name type="common">Nematode worm</name>
    <dbReference type="NCBI Taxonomy" id="71465"/>
    <lineage>
        <taxon>Eukaryota</taxon>
        <taxon>Metazoa</taxon>
        <taxon>Ecdysozoa</taxon>
        <taxon>Nematoda</taxon>
        <taxon>Chromadorea</taxon>
        <taxon>Rhabditida</taxon>
        <taxon>Rhabditina</taxon>
        <taxon>Rhabditomorpha</taxon>
        <taxon>Strongyloidea</taxon>
        <taxon>Strongylidae</taxon>
        <taxon>Cylicostephanus</taxon>
    </lineage>
</organism>